<gene>
    <name evidence="2" type="ORF">APY94_08905</name>
</gene>
<keyword evidence="3" id="KW-1185">Reference proteome</keyword>
<dbReference type="AlphaFoldDB" id="A0A117IT20"/>
<name>A0A117IT20_9EURY</name>
<dbReference type="OrthoDB" id="101285at2157"/>
<keyword evidence="1" id="KW-1133">Transmembrane helix</keyword>
<proteinExistence type="predicted"/>
<evidence type="ECO:0000313" key="2">
    <source>
        <dbReference type="EMBL" id="KUH32729.1"/>
    </source>
</evidence>
<feature type="transmembrane region" description="Helical" evidence="1">
    <location>
        <begin position="57"/>
        <end position="78"/>
    </location>
</feature>
<dbReference type="STRING" id="227598.APY94_08905"/>
<evidence type="ECO:0000313" key="3">
    <source>
        <dbReference type="Proteomes" id="UP000053462"/>
    </source>
</evidence>
<reference evidence="2 3" key="1">
    <citation type="submission" date="2015-10" db="EMBL/GenBank/DDBJ databases">
        <title>Draft genome sequence of Thermococcus celericrescens strain DSM 17994.</title>
        <authorList>
            <person name="Hong S.-J."/>
            <person name="Park C.-E."/>
            <person name="Shin J.-H."/>
        </authorList>
    </citation>
    <scope>NUCLEOTIDE SEQUENCE [LARGE SCALE GENOMIC DNA]</scope>
    <source>
        <strain evidence="2 3">DSM 17994</strain>
    </source>
</reference>
<dbReference type="EMBL" id="LLYW01000030">
    <property type="protein sequence ID" value="KUH32729.1"/>
    <property type="molecule type" value="Genomic_DNA"/>
</dbReference>
<keyword evidence="1" id="KW-0812">Transmembrane</keyword>
<dbReference type="RefSeq" id="WP_058939301.1">
    <property type="nucleotide sequence ID" value="NZ_LLYW01000030.1"/>
</dbReference>
<sequence>MVSKNVVRTMMSVPVVILAVRGFSPETMLVLVFLWVAGVILPRAWEFRNGKLDRAFLLRNVLLYTALVVLVGAEYSLLEGNVHGVSKEMMMFFTAWLLSGIFEFLWPGFARKGANQVSS</sequence>
<protein>
    <submittedName>
        <fullName evidence="2">Uncharacterized protein</fullName>
    </submittedName>
</protein>
<organism evidence="2 3">
    <name type="scientific">Thermococcus celericrescens</name>
    <dbReference type="NCBI Taxonomy" id="227598"/>
    <lineage>
        <taxon>Archaea</taxon>
        <taxon>Methanobacteriati</taxon>
        <taxon>Methanobacteriota</taxon>
        <taxon>Thermococci</taxon>
        <taxon>Thermococcales</taxon>
        <taxon>Thermococcaceae</taxon>
        <taxon>Thermococcus</taxon>
    </lineage>
</organism>
<accession>A0A117IT20</accession>
<comment type="caution">
    <text evidence="2">The sequence shown here is derived from an EMBL/GenBank/DDBJ whole genome shotgun (WGS) entry which is preliminary data.</text>
</comment>
<evidence type="ECO:0000256" key="1">
    <source>
        <dbReference type="SAM" id="Phobius"/>
    </source>
</evidence>
<dbReference type="Proteomes" id="UP000053462">
    <property type="component" value="Unassembled WGS sequence"/>
</dbReference>
<feature type="transmembrane region" description="Helical" evidence="1">
    <location>
        <begin position="90"/>
        <end position="109"/>
    </location>
</feature>
<keyword evidence="1" id="KW-0472">Membrane</keyword>